<dbReference type="InterPro" id="IPR023797">
    <property type="entry name" value="RNA3'_phos_cyclase_dom"/>
</dbReference>
<reference evidence="7" key="1">
    <citation type="submission" date="2018-02" db="EMBL/GenBank/DDBJ databases">
        <authorList>
            <person name="Cohen D.B."/>
            <person name="Kent A.D."/>
        </authorList>
    </citation>
    <scope>NUCLEOTIDE SEQUENCE</scope>
</reference>
<dbReference type="PANTHER" id="PTHR11096:SF1">
    <property type="entry name" value="RNA 3'-TERMINAL PHOSPHATE CYCLASE-LIKE PROTEIN"/>
    <property type="match status" value="1"/>
</dbReference>
<evidence type="ECO:0000313" key="7">
    <source>
        <dbReference type="EMBL" id="SPC74890.1"/>
    </source>
</evidence>
<dbReference type="SUPFAM" id="SSF55205">
    <property type="entry name" value="EPT/RTPC-like"/>
    <property type="match status" value="1"/>
</dbReference>
<gene>
    <name evidence="7" type="ORF">FSB_LOCUS2772</name>
</gene>
<dbReference type="InterPro" id="IPR036553">
    <property type="entry name" value="RPTC_insert"/>
</dbReference>
<dbReference type="AlphaFoldDB" id="A0A2N9EJS6"/>
<dbReference type="Gene3D" id="3.65.10.20">
    <property type="entry name" value="RNA 3'-terminal phosphate cyclase domain"/>
    <property type="match status" value="1"/>
</dbReference>
<dbReference type="NCBIfam" id="TIGR03400">
    <property type="entry name" value="18S_RNA_Rcl1p"/>
    <property type="match status" value="1"/>
</dbReference>
<evidence type="ECO:0000256" key="3">
    <source>
        <dbReference type="ARBA" id="ARBA00022517"/>
    </source>
</evidence>
<evidence type="ECO:0000256" key="1">
    <source>
        <dbReference type="ARBA" id="ARBA00004604"/>
    </source>
</evidence>
<dbReference type="InterPro" id="IPR016443">
    <property type="entry name" value="RNA3'_term_phos_cyc_type_2"/>
</dbReference>
<dbReference type="InterPro" id="IPR013791">
    <property type="entry name" value="RNA3'-term_phos_cycl_insert"/>
</dbReference>
<dbReference type="InterPro" id="IPR013792">
    <property type="entry name" value="RNA3'P_cycl/enolpyr_Trfase_a/b"/>
</dbReference>
<comment type="similarity">
    <text evidence="2">Belongs to the RNA 3'-terminal cyclase family. Type 2 subfamily.</text>
</comment>
<protein>
    <recommendedName>
        <fullName evidence="8">RNA 3'-terminal phosphate cyclase domain-containing protein</fullName>
    </recommendedName>
</protein>
<dbReference type="InterPro" id="IPR000228">
    <property type="entry name" value="RNA3'_term_phos_cyc"/>
</dbReference>
<keyword evidence="4" id="KW-0539">Nucleus</keyword>
<evidence type="ECO:0008006" key="8">
    <source>
        <dbReference type="Google" id="ProtNLM"/>
    </source>
</evidence>
<dbReference type="Pfam" id="PF01137">
    <property type="entry name" value="RTC"/>
    <property type="match status" value="1"/>
</dbReference>
<sequence length="318" mass="34785">MGKTTYYKRLKGSQNFRQRLLLATLSSTSILIEDIRADHTLPGLRPHEFSLLDLLAKVSFNYLIDVNDTGTKVTYMPGTVVGKSNLEHDCGVSRSIGYFLEPLIVLGLIAKNSLCIRLKGITNDSKDPSVDTFLSTTLPLLKRFGVPSEGLDLKIVRRGSPPHGGGEVVLTIHSVKQLNAVTWTDFGMVKRIRGCTFSTRASFQFEMAMIHAARNIFSKFIPDVYIFTDHKAGPQAGNSSGYGISLVAETNAGCFISADTTVSNPRAEETGEIEDEKKYPNSEDVGEEVASVLLGEIEQGGVVDSRHQVCVLIIVLVF</sequence>
<evidence type="ECO:0000256" key="2">
    <source>
        <dbReference type="ARBA" id="ARBA00007089"/>
    </source>
</evidence>
<dbReference type="EMBL" id="OIVN01000133">
    <property type="protein sequence ID" value="SPC74890.1"/>
    <property type="molecule type" value="Genomic_DNA"/>
</dbReference>
<feature type="domain" description="RNA 3'-terminal phosphate cyclase insert" evidence="6">
    <location>
        <begin position="184"/>
        <end position="298"/>
    </location>
</feature>
<comment type="subcellular location">
    <subcellularLocation>
        <location evidence="1">Nucleus</location>
        <location evidence="1">Nucleolus</location>
    </subcellularLocation>
</comment>
<dbReference type="GO" id="GO:0000479">
    <property type="term" value="P:endonucleolytic cleavage of tricistronic rRNA transcript (SSU-rRNA, 5.8S rRNA, LSU-rRNA)"/>
    <property type="evidence" value="ECO:0007669"/>
    <property type="project" value="TreeGrafter"/>
</dbReference>
<evidence type="ECO:0000259" key="5">
    <source>
        <dbReference type="Pfam" id="PF01137"/>
    </source>
</evidence>
<dbReference type="Gene3D" id="3.30.360.20">
    <property type="entry name" value="RNA 3'-terminal phosphate cyclase, insert domain"/>
    <property type="match status" value="1"/>
</dbReference>
<dbReference type="Pfam" id="PF05189">
    <property type="entry name" value="RTC_insert"/>
    <property type="match status" value="1"/>
</dbReference>
<name>A0A2N9EJS6_FAGSY</name>
<evidence type="ECO:0000256" key="4">
    <source>
        <dbReference type="ARBA" id="ARBA00023242"/>
    </source>
</evidence>
<proteinExistence type="inferred from homology"/>
<dbReference type="InterPro" id="IPR037136">
    <property type="entry name" value="RNA3'_phos_cyclase_dom_sf"/>
</dbReference>
<keyword evidence="3" id="KW-0690">Ribosome biogenesis</keyword>
<accession>A0A2N9EJS6</accession>
<dbReference type="GO" id="GO:0005730">
    <property type="term" value="C:nucleolus"/>
    <property type="evidence" value="ECO:0007669"/>
    <property type="project" value="UniProtKB-SubCell"/>
</dbReference>
<dbReference type="InterPro" id="IPR020719">
    <property type="entry name" value="RNA3'_term_phos_cycl-like_CS"/>
</dbReference>
<feature type="domain" description="RNA 3'-terminal phosphate cyclase" evidence="5">
    <location>
        <begin position="10"/>
        <end position="314"/>
    </location>
</feature>
<organism evidence="7">
    <name type="scientific">Fagus sylvatica</name>
    <name type="common">Beechnut</name>
    <dbReference type="NCBI Taxonomy" id="28930"/>
    <lineage>
        <taxon>Eukaryota</taxon>
        <taxon>Viridiplantae</taxon>
        <taxon>Streptophyta</taxon>
        <taxon>Embryophyta</taxon>
        <taxon>Tracheophyta</taxon>
        <taxon>Spermatophyta</taxon>
        <taxon>Magnoliopsida</taxon>
        <taxon>eudicotyledons</taxon>
        <taxon>Gunneridae</taxon>
        <taxon>Pentapetalae</taxon>
        <taxon>rosids</taxon>
        <taxon>fabids</taxon>
        <taxon>Fagales</taxon>
        <taxon>Fagaceae</taxon>
        <taxon>Fagus</taxon>
    </lineage>
</organism>
<dbReference type="FunFam" id="3.30.360.20:FF:000001">
    <property type="entry name" value="RNA terminal phosphate cyclase-like 1"/>
    <property type="match status" value="1"/>
</dbReference>
<dbReference type="PANTHER" id="PTHR11096">
    <property type="entry name" value="RNA 3' TERMINAL PHOSPHATE CYCLASE"/>
    <property type="match status" value="1"/>
</dbReference>
<evidence type="ECO:0000259" key="6">
    <source>
        <dbReference type="Pfam" id="PF05189"/>
    </source>
</evidence>
<dbReference type="PROSITE" id="PS01287">
    <property type="entry name" value="RTC"/>
    <property type="match status" value="1"/>
</dbReference>
<dbReference type="GO" id="GO:0004521">
    <property type="term" value="F:RNA endonuclease activity"/>
    <property type="evidence" value="ECO:0007669"/>
    <property type="project" value="TreeGrafter"/>
</dbReference>